<dbReference type="Pfam" id="PF00186">
    <property type="entry name" value="DHFR_1"/>
    <property type="match status" value="1"/>
</dbReference>
<dbReference type="GO" id="GO:0046654">
    <property type="term" value="P:tetrahydrofolate biosynthetic process"/>
    <property type="evidence" value="ECO:0007669"/>
    <property type="project" value="InterPro"/>
</dbReference>
<evidence type="ECO:0000256" key="1">
    <source>
        <dbReference type="ARBA" id="ARBA00004903"/>
    </source>
</evidence>
<accession>A0A3B0VUL2</accession>
<dbReference type="GO" id="GO:0050661">
    <property type="term" value="F:NADP binding"/>
    <property type="evidence" value="ECO:0007669"/>
    <property type="project" value="InterPro"/>
</dbReference>
<dbReference type="AlphaFoldDB" id="A0A3B0VUL2"/>
<keyword evidence="4" id="KW-0521">NADP</keyword>
<gene>
    <name evidence="7" type="ORF">MNBD_GAMMA01-817</name>
</gene>
<evidence type="ECO:0000313" key="7">
    <source>
        <dbReference type="EMBL" id="VAW35976.1"/>
    </source>
</evidence>
<dbReference type="PIRSF" id="PIRSF000194">
    <property type="entry name" value="DHFR"/>
    <property type="match status" value="1"/>
</dbReference>
<evidence type="ECO:0000256" key="4">
    <source>
        <dbReference type="ARBA" id="ARBA00022857"/>
    </source>
</evidence>
<dbReference type="SUPFAM" id="SSF53597">
    <property type="entry name" value="Dihydrofolate reductase-like"/>
    <property type="match status" value="1"/>
</dbReference>
<sequence>MAENIQLTFILAMDENNLIGNNNKLPWSLPADLRYFKQQTLHKTILMGRKTCESLPFVLPKRRNIVLTKNINFFRQDFEMVHKLDYIKDLEGEVMVIGGAMIYKLLMPWASKLLITIIHHEFQGDTYFEWNPDSWQVHKQQYYKADKNNPYNYSFMEYLPVATLV</sequence>
<comment type="pathway">
    <text evidence="1">Cofactor biosynthesis; tetrahydrofolate biosynthesis; 5,6,7,8-tetrahydrofolate from 7,8-dihydrofolate: step 1/1.</text>
</comment>
<dbReference type="CDD" id="cd00209">
    <property type="entry name" value="DHFR"/>
    <property type="match status" value="1"/>
</dbReference>
<dbReference type="PANTHER" id="PTHR48069">
    <property type="entry name" value="DIHYDROFOLATE REDUCTASE"/>
    <property type="match status" value="1"/>
</dbReference>
<dbReference type="PANTHER" id="PTHR48069:SF3">
    <property type="entry name" value="DIHYDROFOLATE REDUCTASE"/>
    <property type="match status" value="1"/>
</dbReference>
<organism evidence="7">
    <name type="scientific">hydrothermal vent metagenome</name>
    <dbReference type="NCBI Taxonomy" id="652676"/>
    <lineage>
        <taxon>unclassified sequences</taxon>
        <taxon>metagenomes</taxon>
        <taxon>ecological metagenomes</taxon>
    </lineage>
</organism>
<reference evidence="7" key="1">
    <citation type="submission" date="2018-06" db="EMBL/GenBank/DDBJ databases">
        <authorList>
            <person name="Zhirakovskaya E."/>
        </authorList>
    </citation>
    <scope>NUCLEOTIDE SEQUENCE</scope>
</reference>
<dbReference type="GO" id="GO:0046452">
    <property type="term" value="P:dihydrofolate metabolic process"/>
    <property type="evidence" value="ECO:0007669"/>
    <property type="project" value="TreeGrafter"/>
</dbReference>
<dbReference type="EC" id="1.5.1.3" evidence="2"/>
<dbReference type="PROSITE" id="PS51330">
    <property type="entry name" value="DHFR_2"/>
    <property type="match status" value="1"/>
</dbReference>
<dbReference type="InterPro" id="IPR024072">
    <property type="entry name" value="DHFR-like_dom_sf"/>
</dbReference>
<dbReference type="PRINTS" id="PR00070">
    <property type="entry name" value="DHFR"/>
</dbReference>
<dbReference type="Gene3D" id="3.40.430.10">
    <property type="entry name" value="Dihydrofolate Reductase, subunit A"/>
    <property type="match status" value="1"/>
</dbReference>
<proteinExistence type="predicted"/>
<dbReference type="GO" id="GO:0046655">
    <property type="term" value="P:folic acid metabolic process"/>
    <property type="evidence" value="ECO:0007669"/>
    <property type="project" value="TreeGrafter"/>
</dbReference>
<dbReference type="GO" id="GO:0005829">
    <property type="term" value="C:cytosol"/>
    <property type="evidence" value="ECO:0007669"/>
    <property type="project" value="TreeGrafter"/>
</dbReference>
<keyword evidence="5 7" id="KW-0560">Oxidoreductase</keyword>
<dbReference type="InterPro" id="IPR001796">
    <property type="entry name" value="DHFR_dom"/>
</dbReference>
<evidence type="ECO:0000256" key="5">
    <source>
        <dbReference type="ARBA" id="ARBA00023002"/>
    </source>
</evidence>
<dbReference type="InterPro" id="IPR012259">
    <property type="entry name" value="DHFR"/>
</dbReference>
<dbReference type="EMBL" id="UOEW01000123">
    <property type="protein sequence ID" value="VAW35976.1"/>
    <property type="molecule type" value="Genomic_DNA"/>
</dbReference>
<evidence type="ECO:0000256" key="3">
    <source>
        <dbReference type="ARBA" id="ARBA00022563"/>
    </source>
</evidence>
<dbReference type="GO" id="GO:0006730">
    <property type="term" value="P:one-carbon metabolic process"/>
    <property type="evidence" value="ECO:0007669"/>
    <property type="project" value="UniProtKB-KW"/>
</dbReference>
<evidence type="ECO:0000256" key="2">
    <source>
        <dbReference type="ARBA" id="ARBA00012856"/>
    </source>
</evidence>
<protein>
    <recommendedName>
        <fullName evidence="2">dihydrofolate reductase</fullName>
        <ecNumber evidence="2">1.5.1.3</ecNumber>
    </recommendedName>
</protein>
<dbReference type="InterPro" id="IPR017925">
    <property type="entry name" value="DHFR_CS"/>
</dbReference>
<evidence type="ECO:0000259" key="6">
    <source>
        <dbReference type="PROSITE" id="PS51330"/>
    </source>
</evidence>
<name>A0A3B0VUL2_9ZZZZ</name>
<dbReference type="GO" id="GO:0004146">
    <property type="term" value="F:dihydrofolate reductase activity"/>
    <property type="evidence" value="ECO:0007669"/>
    <property type="project" value="UniProtKB-EC"/>
</dbReference>
<keyword evidence="3" id="KW-0554">One-carbon metabolism</keyword>
<dbReference type="PROSITE" id="PS00075">
    <property type="entry name" value="DHFR_1"/>
    <property type="match status" value="1"/>
</dbReference>
<feature type="domain" description="DHFR" evidence="6">
    <location>
        <begin position="6"/>
        <end position="160"/>
    </location>
</feature>